<gene>
    <name evidence="1" type="ORF">CLV98_106240</name>
</gene>
<keyword evidence="2" id="KW-1185">Reference proteome</keyword>
<sequence>MFIYDHKYTRLPPPINRIMRKIILKMRKQHRINILFILKAFFHNIEGALGPGSSLYGYRSTPSNSGGTPACFFSKEYRQDSLTNSPMSIS</sequence>
<reference evidence="1 2" key="1">
    <citation type="submission" date="2018-03" db="EMBL/GenBank/DDBJ databases">
        <title>Genomic Encyclopedia of Archaeal and Bacterial Type Strains, Phase II (KMG-II): from individual species to whole genera.</title>
        <authorList>
            <person name="Goeker M."/>
        </authorList>
    </citation>
    <scope>NUCLEOTIDE SEQUENCE [LARGE SCALE GENOMIC DNA]</scope>
    <source>
        <strain evidence="1 2">DSM 100346</strain>
    </source>
</reference>
<organism evidence="1 2">
    <name type="scientific">Dyadobacter jejuensis</name>
    <dbReference type="NCBI Taxonomy" id="1082580"/>
    <lineage>
        <taxon>Bacteria</taxon>
        <taxon>Pseudomonadati</taxon>
        <taxon>Bacteroidota</taxon>
        <taxon>Cytophagia</taxon>
        <taxon>Cytophagales</taxon>
        <taxon>Spirosomataceae</taxon>
        <taxon>Dyadobacter</taxon>
    </lineage>
</organism>
<name>A0A316AK70_9BACT</name>
<protein>
    <submittedName>
        <fullName evidence="1">Uncharacterized protein</fullName>
    </submittedName>
</protein>
<accession>A0A316AK70</accession>
<evidence type="ECO:0000313" key="1">
    <source>
        <dbReference type="EMBL" id="PWJ57768.1"/>
    </source>
</evidence>
<comment type="caution">
    <text evidence="1">The sequence shown here is derived from an EMBL/GenBank/DDBJ whole genome shotgun (WGS) entry which is preliminary data.</text>
</comment>
<dbReference type="Proteomes" id="UP000245880">
    <property type="component" value="Unassembled WGS sequence"/>
</dbReference>
<proteinExistence type="predicted"/>
<dbReference type="AlphaFoldDB" id="A0A316AK70"/>
<dbReference type="EMBL" id="QGDT01000006">
    <property type="protein sequence ID" value="PWJ57768.1"/>
    <property type="molecule type" value="Genomic_DNA"/>
</dbReference>
<evidence type="ECO:0000313" key="2">
    <source>
        <dbReference type="Proteomes" id="UP000245880"/>
    </source>
</evidence>